<keyword evidence="6" id="KW-0808">Transferase</keyword>
<keyword evidence="17" id="KW-1185">Reference proteome</keyword>
<evidence type="ECO:0000256" key="2">
    <source>
        <dbReference type="ARBA" id="ARBA00005156"/>
    </source>
</evidence>
<sequence>MTESASLSLVGQGSAGSNHRPAAKVASRVPAEIAEDAELQQAISIALPPNYTFELPKTIWRIRREGFTHVGLQMPEGLLVFAPAIANIITHFCPDAEVIILGDVTYGACCIDDLTAKAVGVDFLVHYGHSCLVPVNDQTDVRCMYVHVDIQLDARHLADTIRCNLDRQQKVALLGTIQFSSTLHRARDLLVEQGHFATPPVIPQSRPLSAGEVLGCTSPKLDGSAVDVAVFVADGRFHLESSLIANPTIPFFRYDPFTKRFFRESYAHAALHRNRQAAIEAARGAKTVGLILGTLGRQGSVGILEQLQRLLESKELPYFVLLMSEVLPDRLRHMHQHVDAFIQVACPRLSVDWGQFYSQPLLTPYEAFVAFGHEHYRTVYPMDFYAKDGGAWTNYGTGGPRMGSLARAVTDPKALIRERMAQRQQRQRERRVGAEAEDKKGQDIVIGYERDR</sequence>
<comment type="cofactor">
    <cofactor evidence="1">
        <name>[4Fe-4S] cluster</name>
        <dbReference type="ChEBI" id="CHEBI:49883"/>
    </cofactor>
</comment>
<dbReference type="InterPro" id="IPR042264">
    <property type="entry name" value="DPH1/DPH2_2"/>
</dbReference>
<dbReference type="InterPro" id="IPR042263">
    <property type="entry name" value="DPH1/DPH2_1"/>
</dbReference>
<keyword evidence="10" id="KW-0411">Iron-sulfur</keyword>
<evidence type="ECO:0000256" key="15">
    <source>
        <dbReference type="SAM" id="MobiDB-lite"/>
    </source>
</evidence>
<dbReference type="GO" id="GO:0090560">
    <property type="term" value="F:2-(3-amino-3-carboxypropyl)histidine synthase activity"/>
    <property type="evidence" value="ECO:0007669"/>
    <property type="project" value="UniProtKB-EC"/>
</dbReference>
<dbReference type="STRING" id="1169540.A0A0G4GCU6"/>
<dbReference type="FunCoup" id="A0A0G4GCU6">
    <property type="interactions" value="397"/>
</dbReference>
<comment type="similarity">
    <text evidence="3">Belongs to the DPH1/DPH2 family. DPH1 subfamily.</text>
</comment>
<feature type="compositionally biased region" description="Polar residues" evidence="15">
    <location>
        <begin position="1"/>
        <end position="17"/>
    </location>
</feature>
<keyword evidence="8" id="KW-0479">Metal-binding</keyword>
<dbReference type="SFLD" id="SFLDS00032">
    <property type="entry name" value="Radical_SAM_3-amino-3-carboxyp"/>
    <property type="match status" value="1"/>
</dbReference>
<dbReference type="Pfam" id="PF01866">
    <property type="entry name" value="Diphthamide_syn"/>
    <property type="match status" value="1"/>
</dbReference>
<dbReference type="OrthoDB" id="1649088at2759"/>
<accession>A0A0G4GCU6</accession>
<keyword evidence="9" id="KW-0408">Iron</keyword>
<proteinExistence type="inferred from homology"/>
<evidence type="ECO:0000256" key="4">
    <source>
        <dbReference type="ARBA" id="ARBA00012221"/>
    </source>
</evidence>
<evidence type="ECO:0000256" key="5">
    <source>
        <dbReference type="ARBA" id="ARBA00021915"/>
    </source>
</evidence>
<reference evidence="16 17" key="1">
    <citation type="submission" date="2014-11" db="EMBL/GenBank/DDBJ databases">
        <authorList>
            <person name="Zhu J."/>
            <person name="Qi W."/>
            <person name="Song R."/>
        </authorList>
    </citation>
    <scope>NUCLEOTIDE SEQUENCE [LARGE SCALE GENOMIC DNA]</scope>
</reference>
<evidence type="ECO:0000256" key="3">
    <source>
        <dbReference type="ARBA" id="ARBA00010173"/>
    </source>
</evidence>
<dbReference type="PANTHER" id="PTHR10762">
    <property type="entry name" value="DIPHTHAMIDE BIOSYNTHESIS PROTEIN"/>
    <property type="match status" value="1"/>
</dbReference>
<feature type="region of interest" description="Disordered" evidence="15">
    <location>
        <begin position="1"/>
        <end position="22"/>
    </location>
</feature>
<dbReference type="InterPro" id="IPR042265">
    <property type="entry name" value="DPH1/DPH2_3"/>
</dbReference>
<evidence type="ECO:0000256" key="12">
    <source>
        <dbReference type="ARBA" id="ARBA00032574"/>
    </source>
</evidence>
<dbReference type="OMA" id="PGQVLGC"/>
<dbReference type="InParanoid" id="A0A0G4GCU6"/>
<evidence type="ECO:0000256" key="10">
    <source>
        <dbReference type="ARBA" id="ARBA00023014"/>
    </source>
</evidence>
<gene>
    <name evidence="16" type="ORF">Vbra_22181</name>
</gene>
<evidence type="ECO:0000256" key="14">
    <source>
        <dbReference type="ARBA" id="ARBA00048403"/>
    </source>
</evidence>
<evidence type="ECO:0000313" key="17">
    <source>
        <dbReference type="Proteomes" id="UP000041254"/>
    </source>
</evidence>
<comment type="catalytic activity">
    <reaction evidence="14">
        <text>L-histidyl-[translation elongation factor 2] + S-adenosyl-L-methionine = 2-[(3S)-amino-3-carboxypropyl]-L-histidyl-[translation elongation factor 2] + S-methyl-5'-thioadenosine + H(+)</text>
        <dbReference type="Rhea" id="RHEA:36783"/>
        <dbReference type="Rhea" id="RHEA-COMP:9748"/>
        <dbReference type="Rhea" id="RHEA-COMP:9749"/>
        <dbReference type="ChEBI" id="CHEBI:15378"/>
        <dbReference type="ChEBI" id="CHEBI:17509"/>
        <dbReference type="ChEBI" id="CHEBI:29979"/>
        <dbReference type="ChEBI" id="CHEBI:59789"/>
        <dbReference type="ChEBI" id="CHEBI:73995"/>
        <dbReference type="EC" id="2.5.1.108"/>
    </reaction>
</comment>
<dbReference type="EC" id="2.5.1.108" evidence="4"/>
<evidence type="ECO:0000256" key="6">
    <source>
        <dbReference type="ARBA" id="ARBA00022679"/>
    </source>
</evidence>
<dbReference type="Gene3D" id="3.40.50.11860">
    <property type="entry name" value="Diphthamide synthesis DPH1/DPH2 domain 3"/>
    <property type="match status" value="1"/>
</dbReference>
<name>A0A0G4GCU6_VITBC</name>
<evidence type="ECO:0000256" key="13">
    <source>
        <dbReference type="ARBA" id="ARBA00032789"/>
    </source>
</evidence>
<evidence type="ECO:0000313" key="16">
    <source>
        <dbReference type="EMBL" id="CEM26969.1"/>
    </source>
</evidence>
<evidence type="ECO:0000256" key="7">
    <source>
        <dbReference type="ARBA" id="ARBA00022691"/>
    </source>
</evidence>
<evidence type="ECO:0000256" key="1">
    <source>
        <dbReference type="ARBA" id="ARBA00001966"/>
    </source>
</evidence>
<dbReference type="EMBL" id="CDMY01000624">
    <property type="protein sequence ID" value="CEM26969.1"/>
    <property type="molecule type" value="Genomic_DNA"/>
</dbReference>
<keyword evidence="7" id="KW-0949">S-adenosyl-L-methionine</keyword>
<evidence type="ECO:0000256" key="8">
    <source>
        <dbReference type="ARBA" id="ARBA00022723"/>
    </source>
</evidence>
<evidence type="ECO:0000256" key="11">
    <source>
        <dbReference type="ARBA" id="ARBA00031690"/>
    </source>
</evidence>
<dbReference type="GO" id="GO:0017183">
    <property type="term" value="P:protein histidyl modification to diphthamide"/>
    <property type="evidence" value="ECO:0007669"/>
    <property type="project" value="UniProtKB-UniPathway"/>
</dbReference>
<dbReference type="PhylomeDB" id="A0A0G4GCU6"/>
<dbReference type="UniPathway" id="UPA00559"/>
<dbReference type="Gene3D" id="3.40.50.11850">
    <property type="entry name" value="Diphthamide synthesis DPH1/DPH2 domain 2"/>
    <property type="match status" value="1"/>
</dbReference>
<dbReference type="GO" id="GO:0051536">
    <property type="term" value="F:iron-sulfur cluster binding"/>
    <property type="evidence" value="ECO:0007669"/>
    <property type="project" value="UniProtKB-KW"/>
</dbReference>
<dbReference type="FunFam" id="3.40.50.11860:FF:000002">
    <property type="entry name" value="2-(3-amino-3-carboxypropyl)histidine synthase subunit 1"/>
    <property type="match status" value="1"/>
</dbReference>
<dbReference type="GO" id="GO:0046872">
    <property type="term" value="F:metal ion binding"/>
    <property type="evidence" value="ECO:0007669"/>
    <property type="project" value="UniProtKB-KW"/>
</dbReference>
<evidence type="ECO:0000256" key="9">
    <source>
        <dbReference type="ARBA" id="ARBA00023004"/>
    </source>
</evidence>
<protein>
    <recommendedName>
        <fullName evidence="5">2-(3-amino-3-carboxypropyl)histidine synthase subunit 1</fullName>
        <ecNumber evidence="4">2.5.1.108</ecNumber>
    </recommendedName>
    <alternativeName>
        <fullName evidence="12">Diphthamide biosynthesis protein 1</fullName>
    </alternativeName>
    <alternativeName>
        <fullName evidence="13">Diphtheria toxin resistance protein 1</fullName>
    </alternativeName>
    <alternativeName>
        <fullName evidence="11">S-adenosyl-L-methionine:L-histidine 3-amino-3-carboxypropyltransferase 1</fullName>
    </alternativeName>
</protein>
<dbReference type="FunFam" id="3.40.50.11840:FF:000001">
    <property type="entry name" value="2-(3-amino-3-carboxypropyl)histidine synthase subunit 1"/>
    <property type="match status" value="1"/>
</dbReference>
<dbReference type="NCBIfam" id="TIGR00322">
    <property type="entry name" value="diphth2_R"/>
    <property type="match status" value="1"/>
</dbReference>
<organism evidence="16 17">
    <name type="scientific">Vitrella brassicaformis (strain CCMP3155)</name>
    <dbReference type="NCBI Taxonomy" id="1169540"/>
    <lineage>
        <taxon>Eukaryota</taxon>
        <taxon>Sar</taxon>
        <taxon>Alveolata</taxon>
        <taxon>Colpodellida</taxon>
        <taxon>Vitrellaceae</taxon>
        <taxon>Vitrella</taxon>
    </lineage>
</organism>
<dbReference type="Proteomes" id="UP000041254">
    <property type="component" value="Unassembled WGS sequence"/>
</dbReference>
<dbReference type="FunFam" id="3.40.50.11850:FF:000002">
    <property type="entry name" value="2-(3-amino-3-carboxypropyl)histidine synthase subunit 1"/>
    <property type="match status" value="1"/>
</dbReference>
<comment type="pathway">
    <text evidence="2">Protein modification; peptidyl-diphthamide biosynthesis.</text>
</comment>
<dbReference type="AlphaFoldDB" id="A0A0G4GCU6"/>
<dbReference type="PANTHER" id="PTHR10762:SF1">
    <property type="entry name" value="2-(3-AMINO-3-CARBOXYPROPYL)HISTIDINE SYNTHASE SUBUNIT 1"/>
    <property type="match status" value="1"/>
</dbReference>
<feature type="region of interest" description="Disordered" evidence="15">
    <location>
        <begin position="418"/>
        <end position="438"/>
    </location>
</feature>
<dbReference type="Gene3D" id="3.40.50.11840">
    <property type="entry name" value="Diphthamide synthesis DPH1/DPH2 domain 1"/>
    <property type="match status" value="1"/>
</dbReference>
<dbReference type="VEuPathDB" id="CryptoDB:Vbra_22181"/>
<dbReference type="InterPro" id="IPR016435">
    <property type="entry name" value="DPH1/DPH2"/>
</dbReference>